<sequence>MGCASSGPVKDLAAAATNGATENLKTSLNNTMEDAANLNFEKAQEDLKQVGEDLKDAVVNGVSDLIEDVTGSDKPSLESRQDGDGGSITENVMEESEQAATTEEEPGLDSIRNEEEAEDMTMEEEKEEPPEPETTEEEAPVVVDAGDNGVFVASLDSEYRKTQKRILSRLTYLFCLEFYQKSFARTTKQQKMDSGQEFGNESIIRGYNTRIQKALEETRNAFNDGIPLSFEFRKKQLRNFRRMITECEAEILHAMYKDLRRSPIEGKFGEIKSTLVEIDRMLRHFNKYTADEKIPLNLLALANRAYIRKEPFGVVLIIGSWNVPFVSCYSPLIGAIAAGNTVIVKPSEVVPASADLIAQLIPRYLDKRCYQVVSGDADVARSLLRNKFDYIFFTGSPTVGRSVMQAAALFLTPVTLELGGKNPCYIDKSTNLDRAVKRILWGKLNNGGQICIGPDYILCSKQAKDELTQIAQKYLKDWYGQNPQESPDLVRIVNKQHFNRLKNLLEATKGTIAIGGQMDEDDLWIEPTIVVNVDPETDALMREEMFGPILPIITVNSVDDAIRIMRSRPKPLSMYFFSNDRSVIRKLIETTSSGNICVNDVLWQSVWLGLPFGGVGDSGMGSYRGKATFDTFSHKRSILDASMGHFNEKTFQPRYPPGTNKKLKYFSYTISMFEDCSVPCGRIAFPILLFIFTNYIILPLTSLFGLIKE</sequence>
<evidence type="ECO:0000259" key="8">
    <source>
        <dbReference type="Pfam" id="PF00171"/>
    </source>
</evidence>
<dbReference type="Pfam" id="PF00171">
    <property type="entry name" value="Aldedh"/>
    <property type="match status" value="1"/>
</dbReference>
<keyword evidence="7" id="KW-0472">Membrane</keyword>
<keyword evidence="2 5" id="KW-0560">Oxidoreductase</keyword>
<accession>A0A8J2KNC5</accession>
<feature type="domain" description="Aldehyde dehydrogenase" evidence="8">
    <location>
        <begin position="207"/>
        <end position="636"/>
    </location>
</feature>
<dbReference type="EMBL" id="CAJVCH010414114">
    <property type="protein sequence ID" value="CAG7818205.1"/>
    <property type="molecule type" value="Genomic_DNA"/>
</dbReference>
<keyword evidence="7" id="KW-0812">Transmembrane</keyword>
<name>A0A8J2KNC5_9HEXA</name>
<keyword evidence="10" id="KW-1185">Reference proteome</keyword>
<protein>
    <recommendedName>
        <fullName evidence="8">Aldehyde dehydrogenase domain-containing protein</fullName>
    </recommendedName>
</protein>
<dbReference type="PROSITE" id="PS00070">
    <property type="entry name" value="ALDEHYDE_DEHYDR_CYS"/>
    <property type="match status" value="1"/>
</dbReference>
<evidence type="ECO:0000256" key="1">
    <source>
        <dbReference type="ARBA" id="ARBA00009986"/>
    </source>
</evidence>
<keyword evidence="7" id="KW-1133">Transmembrane helix</keyword>
<dbReference type="PROSITE" id="PS00687">
    <property type="entry name" value="ALDEHYDE_DEHYDR_GLU"/>
    <property type="match status" value="1"/>
</dbReference>
<dbReference type="FunFam" id="3.40.605.10:FF:000004">
    <property type="entry name" value="Aldehyde dehydrogenase"/>
    <property type="match status" value="1"/>
</dbReference>
<dbReference type="GO" id="GO:0006081">
    <property type="term" value="P:aldehyde metabolic process"/>
    <property type="evidence" value="ECO:0007669"/>
    <property type="project" value="InterPro"/>
</dbReference>
<dbReference type="GO" id="GO:0005737">
    <property type="term" value="C:cytoplasm"/>
    <property type="evidence" value="ECO:0007669"/>
    <property type="project" value="TreeGrafter"/>
</dbReference>
<evidence type="ECO:0000256" key="3">
    <source>
        <dbReference type="ARBA" id="ARBA00023027"/>
    </source>
</evidence>
<dbReference type="GO" id="GO:0004029">
    <property type="term" value="F:aldehyde dehydrogenase (NAD+) activity"/>
    <property type="evidence" value="ECO:0007669"/>
    <property type="project" value="TreeGrafter"/>
</dbReference>
<gene>
    <name evidence="9" type="ORF">AFUS01_LOCUS28724</name>
</gene>
<proteinExistence type="inferred from homology"/>
<comment type="similarity">
    <text evidence="1 5">Belongs to the aldehyde dehydrogenase family.</text>
</comment>
<feature type="region of interest" description="Disordered" evidence="6">
    <location>
        <begin position="65"/>
        <end position="141"/>
    </location>
</feature>
<dbReference type="InterPro" id="IPR012394">
    <property type="entry name" value="Aldehyde_DH_NAD(P)"/>
</dbReference>
<dbReference type="PANTHER" id="PTHR43570">
    <property type="entry name" value="ALDEHYDE DEHYDROGENASE"/>
    <property type="match status" value="1"/>
</dbReference>
<feature type="compositionally biased region" description="Acidic residues" evidence="6">
    <location>
        <begin position="115"/>
        <end position="139"/>
    </location>
</feature>
<dbReference type="PANTHER" id="PTHR43570:SF16">
    <property type="entry name" value="ALDEHYDE DEHYDROGENASE TYPE III, ISOFORM Q"/>
    <property type="match status" value="1"/>
</dbReference>
<feature type="compositionally biased region" description="Acidic residues" evidence="6">
    <location>
        <begin position="92"/>
        <end position="107"/>
    </location>
</feature>
<comment type="caution">
    <text evidence="9">The sequence shown here is derived from an EMBL/GenBank/DDBJ whole genome shotgun (WGS) entry which is preliminary data.</text>
</comment>
<reference evidence="9" key="1">
    <citation type="submission" date="2021-06" db="EMBL/GenBank/DDBJ databases">
        <authorList>
            <person name="Hodson N. C."/>
            <person name="Mongue J. A."/>
            <person name="Jaron S. K."/>
        </authorList>
    </citation>
    <scope>NUCLEOTIDE SEQUENCE</scope>
</reference>
<dbReference type="InterPro" id="IPR015590">
    <property type="entry name" value="Aldehyde_DH_dom"/>
</dbReference>
<evidence type="ECO:0000256" key="6">
    <source>
        <dbReference type="SAM" id="MobiDB-lite"/>
    </source>
</evidence>
<organism evidence="9 10">
    <name type="scientific">Allacma fusca</name>
    <dbReference type="NCBI Taxonomy" id="39272"/>
    <lineage>
        <taxon>Eukaryota</taxon>
        <taxon>Metazoa</taxon>
        <taxon>Ecdysozoa</taxon>
        <taxon>Arthropoda</taxon>
        <taxon>Hexapoda</taxon>
        <taxon>Collembola</taxon>
        <taxon>Symphypleona</taxon>
        <taxon>Sminthuridae</taxon>
        <taxon>Allacma</taxon>
    </lineage>
</organism>
<evidence type="ECO:0000313" key="9">
    <source>
        <dbReference type="EMBL" id="CAG7818205.1"/>
    </source>
</evidence>
<evidence type="ECO:0000256" key="4">
    <source>
        <dbReference type="PROSITE-ProRule" id="PRU10007"/>
    </source>
</evidence>
<feature type="active site" evidence="4">
    <location>
        <position position="417"/>
    </location>
</feature>
<dbReference type="InterPro" id="IPR016160">
    <property type="entry name" value="Ald_DH_CS_CYS"/>
</dbReference>
<dbReference type="OrthoDB" id="440325at2759"/>
<dbReference type="Proteomes" id="UP000708208">
    <property type="component" value="Unassembled WGS sequence"/>
</dbReference>
<keyword evidence="3" id="KW-0520">NAD</keyword>
<dbReference type="FunFam" id="3.40.309.10:FF:000003">
    <property type="entry name" value="Aldehyde dehydrogenase"/>
    <property type="match status" value="1"/>
</dbReference>
<dbReference type="AlphaFoldDB" id="A0A8J2KNC5"/>
<dbReference type="InterPro" id="IPR029510">
    <property type="entry name" value="Ald_DH_CS_GLU"/>
</dbReference>
<evidence type="ECO:0000256" key="5">
    <source>
        <dbReference type="RuleBase" id="RU003345"/>
    </source>
</evidence>
<feature type="transmembrane region" description="Helical" evidence="7">
    <location>
        <begin position="683"/>
        <end position="707"/>
    </location>
</feature>
<evidence type="ECO:0000256" key="2">
    <source>
        <dbReference type="ARBA" id="ARBA00023002"/>
    </source>
</evidence>
<evidence type="ECO:0000256" key="7">
    <source>
        <dbReference type="SAM" id="Phobius"/>
    </source>
</evidence>
<evidence type="ECO:0000313" key="10">
    <source>
        <dbReference type="Proteomes" id="UP000708208"/>
    </source>
</evidence>